<dbReference type="AlphaFoldDB" id="A0A7K3U9F6"/>
<feature type="transmembrane region" description="Helical" evidence="6">
    <location>
        <begin position="252"/>
        <end position="271"/>
    </location>
</feature>
<evidence type="ECO:0000313" key="8">
    <source>
        <dbReference type="EMBL" id="NEJ70004.1"/>
    </source>
</evidence>
<feature type="domain" description="EamA" evidence="7">
    <location>
        <begin position="11"/>
        <end position="138"/>
    </location>
</feature>
<comment type="similarity">
    <text evidence="2">Belongs to the EamA transporter family.</text>
</comment>
<dbReference type="InterPro" id="IPR050638">
    <property type="entry name" value="AA-Vitamin_Transporters"/>
</dbReference>
<feature type="transmembrane region" description="Helical" evidence="6">
    <location>
        <begin position="66"/>
        <end position="88"/>
    </location>
</feature>
<feature type="transmembrane region" description="Helical" evidence="6">
    <location>
        <begin position="94"/>
        <end position="115"/>
    </location>
</feature>
<feature type="transmembrane region" description="Helical" evidence="6">
    <location>
        <begin position="34"/>
        <end position="54"/>
    </location>
</feature>
<feature type="domain" description="EamA" evidence="7">
    <location>
        <begin position="154"/>
        <end position="292"/>
    </location>
</feature>
<dbReference type="Proteomes" id="UP000471753">
    <property type="component" value="Unassembled WGS sequence"/>
</dbReference>
<feature type="transmembrane region" description="Helical" evidence="6">
    <location>
        <begin position="122"/>
        <end position="141"/>
    </location>
</feature>
<comment type="subcellular location">
    <subcellularLocation>
        <location evidence="1">Membrane</location>
        <topology evidence="1">Multi-pass membrane protein</topology>
    </subcellularLocation>
</comment>
<evidence type="ECO:0000256" key="4">
    <source>
        <dbReference type="ARBA" id="ARBA00022989"/>
    </source>
</evidence>
<comment type="caution">
    <text evidence="8">The sequence shown here is derived from an EMBL/GenBank/DDBJ whole genome shotgun (WGS) entry which is preliminary data.</text>
</comment>
<dbReference type="PANTHER" id="PTHR32322:SF2">
    <property type="entry name" value="EAMA DOMAIN-CONTAINING PROTEIN"/>
    <property type="match status" value="1"/>
</dbReference>
<dbReference type="EMBL" id="WUFT01000003">
    <property type="protein sequence ID" value="NEJ70004.1"/>
    <property type="molecule type" value="Genomic_DNA"/>
</dbReference>
<evidence type="ECO:0000259" key="7">
    <source>
        <dbReference type="Pfam" id="PF00892"/>
    </source>
</evidence>
<dbReference type="InterPro" id="IPR000620">
    <property type="entry name" value="EamA_dom"/>
</dbReference>
<keyword evidence="3 6" id="KW-0812">Transmembrane</keyword>
<feature type="transmembrane region" description="Helical" evidence="6">
    <location>
        <begin position="277"/>
        <end position="296"/>
    </location>
</feature>
<protein>
    <submittedName>
        <fullName evidence="8">EamA family transporter</fullName>
    </submittedName>
</protein>
<feature type="transmembrane region" description="Helical" evidence="6">
    <location>
        <begin position="186"/>
        <end position="205"/>
    </location>
</feature>
<sequence>MSNTRNLVKFAVLCLVWGLTWIAVKFGVQTVPPMLFAATRFITAGVVLLGWAMAGKRQEKLERADALRLVVVSLLMIALCYGPLFWGMQFVPSGTAAVLEMSLTPLALLGFGIALGEERWSGFRAFPMVLGAAGLGILFAPSIDLGDLAGGRAMIGLIAIAWAAISSAWGSVLAKALISKYGSTRLSGATTTIGGGVLLMVSLAIEPRSAEMLGTFWEWQAIAGWLFLVIFGSLLGYSIYIQLLRDIGPAKAGSFAFVSPAIAVAAGIIIADEPADPQRFIGMALMILAAGISLSADHLPGVRNRSDRTLSART</sequence>
<keyword evidence="4 6" id="KW-1133">Transmembrane helix</keyword>
<feature type="transmembrane region" description="Helical" evidence="6">
    <location>
        <begin position="217"/>
        <end position="240"/>
    </location>
</feature>
<feature type="transmembrane region" description="Helical" evidence="6">
    <location>
        <begin position="7"/>
        <end position="28"/>
    </location>
</feature>
<dbReference type="Pfam" id="PF00892">
    <property type="entry name" value="EamA"/>
    <property type="match status" value="2"/>
</dbReference>
<dbReference type="InterPro" id="IPR037185">
    <property type="entry name" value="EmrE-like"/>
</dbReference>
<accession>A0A7K3U9F6</accession>
<dbReference type="GO" id="GO:0016020">
    <property type="term" value="C:membrane"/>
    <property type="evidence" value="ECO:0007669"/>
    <property type="project" value="UniProtKB-SubCell"/>
</dbReference>
<evidence type="ECO:0000256" key="1">
    <source>
        <dbReference type="ARBA" id="ARBA00004141"/>
    </source>
</evidence>
<gene>
    <name evidence="8" type="ORF">GR197_05550</name>
</gene>
<dbReference type="SUPFAM" id="SSF103481">
    <property type="entry name" value="Multidrug resistance efflux transporter EmrE"/>
    <property type="match status" value="2"/>
</dbReference>
<feature type="transmembrane region" description="Helical" evidence="6">
    <location>
        <begin position="153"/>
        <end position="174"/>
    </location>
</feature>
<evidence type="ECO:0000256" key="2">
    <source>
        <dbReference type="ARBA" id="ARBA00007362"/>
    </source>
</evidence>
<evidence type="ECO:0000256" key="5">
    <source>
        <dbReference type="ARBA" id="ARBA00023136"/>
    </source>
</evidence>
<keyword evidence="5 6" id="KW-0472">Membrane</keyword>
<evidence type="ECO:0000256" key="6">
    <source>
        <dbReference type="SAM" id="Phobius"/>
    </source>
</evidence>
<dbReference type="RefSeq" id="WP_164007395.1">
    <property type="nucleotide sequence ID" value="NZ_WUFT01000003.1"/>
</dbReference>
<evidence type="ECO:0000313" key="9">
    <source>
        <dbReference type="Proteomes" id="UP000471753"/>
    </source>
</evidence>
<name>A0A7K3U9F6_9HYPH</name>
<evidence type="ECO:0000256" key="3">
    <source>
        <dbReference type="ARBA" id="ARBA00022692"/>
    </source>
</evidence>
<organism evidence="8 9">
    <name type="scientific">Rhizobium phaseoli</name>
    <dbReference type="NCBI Taxonomy" id="396"/>
    <lineage>
        <taxon>Bacteria</taxon>
        <taxon>Pseudomonadati</taxon>
        <taxon>Pseudomonadota</taxon>
        <taxon>Alphaproteobacteria</taxon>
        <taxon>Hyphomicrobiales</taxon>
        <taxon>Rhizobiaceae</taxon>
        <taxon>Rhizobium/Agrobacterium group</taxon>
        <taxon>Rhizobium</taxon>
    </lineage>
</organism>
<proteinExistence type="inferred from homology"/>
<reference evidence="8 9" key="1">
    <citation type="submission" date="2019-12" db="EMBL/GenBank/DDBJ databases">
        <title>Rhizobium genotypes associated with high levels of biological nitrogen fixation by grain legumes in a temperate-maritime cropping system.</title>
        <authorList>
            <person name="Maluk M."/>
            <person name="Francesc Ferrando Molina F."/>
            <person name="Lopez Del Egido L."/>
            <person name="Lafos M."/>
            <person name="Langarica-Fuentes A."/>
            <person name="Gebre Yohannes G."/>
            <person name="Young M.W."/>
            <person name="Martin P."/>
            <person name="Gantlett R."/>
            <person name="Kenicer G."/>
            <person name="Hawes C."/>
            <person name="Begg G.S."/>
            <person name="Quilliam R.S."/>
            <person name="Squire G.R."/>
            <person name="Poole P.S."/>
            <person name="Young P.W."/>
            <person name="Iannetta P.M."/>
            <person name="James E.K."/>
        </authorList>
    </citation>
    <scope>NUCLEOTIDE SEQUENCE [LARGE SCALE GENOMIC DNA]</scope>
    <source>
        <strain evidence="8 9">JHI366</strain>
    </source>
</reference>
<dbReference type="PANTHER" id="PTHR32322">
    <property type="entry name" value="INNER MEMBRANE TRANSPORTER"/>
    <property type="match status" value="1"/>
</dbReference>